<dbReference type="GO" id="GO:0016810">
    <property type="term" value="F:hydrolase activity, acting on carbon-nitrogen (but not peptide) bonds"/>
    <property type="evidence" value="ECO:0007669"/>
    <property type="project" value="InterPro"/>
</dbReference>
<name>A0AAJ1BYL3_9HYPH</name>
<comment type="similarity">
    <text evidence="2">Belongs to the polysaccharide deacetylase family.</text>
</comment>
<evidence type="ECO:0000313" key="6">
    <source>
        <dbReference type="EMBL" id="MCO5958678.1"/>
    </source>
</evidence>
<dbReference type="RefSeq" id="WP_250911822.1">
    <property type="nucleotide sequence ID" value="NZ_JAMXLX010000006.1"/>
</dbReference>
<dbReference type="InterPro" id="IPR011330">
    <property type="entry name" value="Glyco_hydro/deAcase_b/a-brl"/>
</dbReference>
<dbReference type="AlphaFoldDB" id="A0AAJ1BYL3"/>
<evidence type="ECO:0000256" key="2">
    <source>
        <dbReference type="ARBA" id="ARBA00010973"/>
    </source>
</evidence>
<dbReference type="PANTHER" id="PTHR43123:SF1">
    <property type="entry name" value="POLYSACCHARIDE DEACETYLASE-RELATED"/>
    <property type="match status" value="1"/>
</dbReference>
<evidence type="ECO:0000256" key="4">
    <source>
        <dbReference type="ARBA" id="ARBA00032976"/>
    </source>
</evidence>
<dbReference type="PANTHER" id="PTHR43123">
    <property type="entry name" value="POLYSACCHARIDE DEACETYLASE-RELATED"/>
    <property type="match status" value="1"/>
</dbReference>
<gene>
    <name evidence="6" type="ORF">NBH21_18025</name>
</gene>
<evidence type="ECO:0000259" key="5">
    <source>
        <dbReference type="Pfam" id="PF01522"/>
    </source>
</evidence>
<dbReference type="InterPro" id="IPR002509">
    <property type="entry name" value="NODB_dom"/>
</dbReference>
<accession>A0AAJ1BYL3</accession>
<feature type="domain" description="NodB homology" evidence="5">
    <location>
        <begin position="75"/>
        <end position="178"/>
    </location>
</feature>
<evidence type="ECO:0000256" key="3">
    <source>
        <dbReference type="ARBA" id="ARBA00020071"/>
    </source>
</evidence>
<proteinExistence type="inferred from homology"/>
<dbReference type="Pfam" id="PF01522">
    <property type="entry name" value="Polysacc_deac_1"/>
    <property type="match status" value="1"/>
</dbReference>
<evidence type="ECO:0000256" key="1">
    <source>
        <dbReference type="ARBA" id="ARBA00003236"/>
    </source>
</evidence>
<dbReference type="Gene3D" id="3.20.20.370">
    <property type="entry name" value="Glycoside hydrolase/deacetylase"/>
    <property type="match status" value="1"/>
</dbReference>
<dbReference type="GO" id="GO:0005975">
    <property type="term" value="P:carbohydrate metabolic process"/>
    <property type="evidence" value="ECO:0007669"/>
    <property type="project" value="InterPro"/>
</dbReference>
<reference evidence="6" key="1">
    <citation type="submission" date="2022-06" db="EMBL/GenBank/DDBJ databases">
        <authorList>
            <person name="Sun Q."/>
        </authorList>
    </citation>
    <scope>NUCLEOTIDE SEQUENCE</scope>
    <source>
        <strain evidence="6">S101</strain>
    </source>
</reference>
<protein>
    <recommendedName>
        <fullName evidence="3">Chitooligosaccharide deacetylase</fullName>
    </recommendedName>
    <alternativeName>
        <fullName evidence="4">Nodulation protein B</fullName>
    </alternativeName>
</protein>
<dbReference type="SUPFAM" id="SSF88713">
    <property type="entry name" value="Glycoside hydrolase/deacetylase"/>
    <property type="match status" value="1"/>
</dbReference>
<comment type="caution">
    <text evidence="6">The sequence shown here is derived from an EMBL/GenBank/DDBJ whole genome shotgun (WGS) entry which is preliminary data.</text>
</comment>
<dbReference type="EMBL" id="JAMXLX010000006">
    <property type="protein sequence ID" value="MCO5958678.1"/>
    <property type="molecule type" value="Genomic_DNA"/>
</dbReference>
<organism evidence="6 7">
    <name type="scientific">Ciceribacter sichuanensis</name>
    <dbReference type="NCBI Taxonomy" id="2949647"/>
    <lineage>
        <taxon>Bacteria</taxon>
        <taxon>Pseudomonadati</taxon>
        <taxon>Pseudomonadota</taxon>
        <taxon>Alphaproteobacteria</taxon>
        <taxon>Hyphomicrobiales</taxon>
        <taxon>Rhizobiaceae</taxon>
        <taxon>Ciceribacter</taxon>
    </lineage>
</organism>
<comment type="function">
    <text evidence="1">Is involved in generating a small heat-stable compound (Nod), an acylated oligomer of N-acetylglucosamine, that stimulates mitosis in various plant protoplasts.</text>
</comment>
<evidence type="ECO:0000313" key="7">
    <source>
        <dbReference type="Proteomes" id="UP001155380"/>
    </source>
</evidence>
<dbReference type="Proteomes" id="UP001155380">
    <property type="component" value="Unassembled WGS sequence"/>
</dbReference>
<sequence>MTVAADQMRDFVGYGRNPPDPRWPNGARLAVVIVLNVEEGAEPSIPDGDPATEIALTDGIFGEVPAGTRDFVAETLFEYGSRVGYWRLSELFAERGLKLTVNACARALERNGEIAADIRDSGFDLCCHGDRFVRHFLMTEDEERAAIARAVESLTRTVGRAPLGWQSRYSPSAATRRLLAEHGGFLYDADSYADDLPYWTAVSGRPHLVVPHSFTHNDNRLATAKLGTAVDMYEHLAAAFRVLYAESARRPRMMTVSLHSRISGQPSRFEAVSRFLDLVGSFGDVWVAGRSEVARHWIATHPAEGQR</sequence>